<dbReference type="Pfam" id="PF07733">
    <property type="entry name" value="DNA_pol3_alpha"/>
    <property type="match status" value="1"/>
</dbReference>
<keyword evidence="2" id="KW-0227">DNA damage</keyword>
<keyword evidence="3" id="KW-0234">DNA repair</keyword>
<dbReference type="PANTHER" id="PTHR32294">
    <property type="entry name" value="DNA POLYMERASE III SUBUNIT ALPHA"/>
    <property type="match status" value="1"/>
</dbReference>
<dbReference type="EMBL" id="HG322949">
    <property type="protein sequence ID" value="CDG81994.1"/>
    <property type="molecule type" value="Genomic_DNA"/>
</dbReference>
<evidence type="ECO:0000313" key="5">
    <source>
        <dbReference type="EMBL" id="CDG81994.1"/>
    </source>
</evidence>
<gene>
    <name evidence="5" type="primary">dnaE2</name>
    <name evidence="5" type="ORF">GJA_1341</name>
</gene>
<accession>W0UZJ7</accession>
<dbReference type="InterPro" id="IPR011708">
    <property type="entry name" value="DNA_pol3_alpha_NTPase_dom"/>
</dbReference>
<dbReference type="HOGENOM" id="CLU_1494339_0_0_4"/>
<keyword evidence="5" id="KW-0548">Nucleotidyltransferase</keyword>
<feature type="domain" description="Bacterial DNA polymerase III alpha subunit NTPase" evidence="4">
    <location>
        <begin position="4"/>
        <end position="71"/>
    </location>
</feature>
<dbReference type="EC" id="2.7.7.7" evidence="5"/>
<dbReference type="KEGG" id="jag:GJA_1341"/>
<dbReference type="InterPro" id="IPR004805">
    <property type="entry name" value="DnaE2/DnaE/PolC"/>
</dbReference>
<evidence type="ECO:0000313" key="6">
    <source>
        <dbReference type="Proteomes" id="UP000027604"/>
    </source>
</evidence>
<dbReference type="AlphaFoldDB" id="W0UZJ7"/>
<evidence type="ECO:0000256" key="3">
    <source>
        <dbReference type="ARBA" id="ARBA00023204"/>
    </source>
</evidence>
<proteinExistence type="predicted"/>
<dbReference type="CDD" id="cd04485">
    <property type="entry name" value="DnaE_OBF"/>
    <property type="match status" value="1"/>
</dbReference>
<evidence type="ECO:0000259" key="4">
    <source>
        <dbReference type="Pfam" id="PF07733"/>
    </source>
</evidence>
<dbReference type="Proteomes" id="UP000027604">
    <property type="component" value="Chromosome I"/>
</dbReference>
<keyword evidence="6" id="KW-1185">Reference proteome</keyword>
<organism evidence="5 6">
    <name type="scientific">Janthinobacterium agaricidamnosum NBRC 102515 = DSM 9628</name>
    <dbReference type="NCBI Taxonomy" id="1349767"/>
    <lineage>
        <taxon>Bacteria</taxon>
        <taxon>Pseudomonadati</taxon>
        <taxon>Pseudomonadota</taxon>
        <taxon>Betaproteobacteria</taxon>
        <taxon>Burkholderiales</taxon>
        <taxon>Oxalobacteraceae</taxon>
        <taxon>Janthinobacterium</taxon>
    </lineage>
</organism>
<keyword evidence="5" id="KW-0808">Transferase</keyword>
<dbReference type="PANTHER" id="PTHR32294:SF4">
    <property type="entry name" value="ERROR-PRONE DNA POLYMERASE"/>
    <property type="match status" value="1"/>
</dbReference>
<name>W0UZJ7_9BURK</name>
<evidence type="ECO:0000256" key="1">
    <source>
        <dbReference type="ARBA" id="ARBA00022490"/>
    </source>
</evidence>
<dbReference type="GO" id="GO:0006260">
    <property type="term" value="P:DNA replication"/>
    <property type="evidence" value="ECO:0007669"/>
    <property type="project" value="InterPro"/>
</dbReference>
<dbReference type="STRING" id="1349767.GJA_1341"/>
<dbReference type="PATRIC" id="fig|1349767.4.peg.3048"/>
<dbReference type="GO" id="GO:0006281">
    <property type="term" value="P:DNA repair"/>
    <property type="evidence" value="ECO:0007669"/>
    <property type="project" value="UniProtKB-KW"/>
</dbReference>
<dbReference type="GO" id="GO:0003887">
    <property type="term" value="F:DNA-directed DNA polymerase activity"/>
    <property type="evidence" value="ECO:0007669"/>
    <property type="project" value="UniProtKB-EC"/>
</dbReference>
<protein>
    <submittedName>
        <fullName evidence="5">Error-prone DNA polymerase domain protein</fullName>
        <ecNumber evidence="5">2.7.7.7</ecNumber>
    </submittedName>
</protein>
<dbReference type="GO" id="GO:0008408">
    <property type="term" value="F:3'-5' exonuclease activity"/>
    <property type="evidence" value="ECO:0007669"/>
    <property type="project" value="InterPro"/>
</dbReference>
<sequence>MYFDIDVDFEHQRREEVIQYIYRKYGRERAALAAVVISYRPKSALRDSGRALGIDLDIVEKVAKAHHWFDGKRDLLNRLAECGLDPLALLRPQLLERCFMPATTLAAYKNGQLARACGIVTMRQRPGTAKGVIFMTLEDESGSVNVNVWLALIDQQPRLLLRWPYGYLDLSIRASRRHVT</sequence>
<evidence type="ECO:0000256" key="2">
    <source>
        <dbReference type="ARBA" id="ARBA00022763"/>
    </source>
</evidence>
<reference evidence="5 6" key="1">
    <citation type="journal article" date="2015" name="Genome Announc.">
        <title>Genome Sequence of Mushroom Soft-Rot Pathogen Janthinobacterium agaricidamnosum.</title>
        <authorList>
            <person name="Graupner K."/>
            <person name="Lackner G."/>
            <person name="Hertweck C."/>
        </authorList>
    </citation>
    <scope>NUCLEOTIDE SEQUENCE [LARGE SCALE GENOMIC DNA]</scope>
    <source>
        <strain evidence="6">NBRC 102515 / DSM 9628</strain>
    </source>
</reference>
<keyword evidence="1" id="KW-0963">Cytoplasm</keyword>
<dbReference type="eggNOG" id="COG0587">
    <property type="taxonomic scope" value="Bacteria"/>
</dbReference>